<protein>
    <submittedName>
        <fullName evidence="2">Uncharacterized protein</fullName>
    </submittedName>
</protein>
<keyword evidence="1" id="KW-0472">Membrane</keyword>
<evidence type="ECO:0000313" key="2">
    <source>
        <dbReference type="EMBL" id="QJA93798.1"/>
    </source>
</evidence>
<sequence>MMHHLFNADLPRRRSRWAPGILFTLGLILVCSDGALFPWGNLAGLVLVALMAWVEE</sequence>
<accession>A0A6M3LLI0</accession>
<keyword evidence="1" id="KW-0812">Transmembrane</keyword>
<feature type="transmembrane region" description="Helical" evidence="1">
    <location>
        <begin position="21"/>
        <end position="54"/>
    </location>
</feature>
<proteinExistence type="predicted"/>
<evidence type="ECO:0000256" key="1">
    <source>
        <dbReference type="SAM" id="Phobius"/>
    </source>
</evidence>
<keyword evidence="1" id="KW-1133">Transmembrane helix</keyword>
<organism evidence="2">
    <name type="scientific">viral metagenome</name>
    <dbReference type="NCBI Taxonomy" id="1070528"/>
    <lineage>
        <taxon>unclassified sequences</taxon>
        <taxon>metagenomes</taxon>
        <taxon>organismal metagenomes</taxon>
    </lineage>
</organism>
<dbReference type="EMBL" id="MT143178">
    <property type="protein sequence ID" value="QJA93798.1"/>
    <property type="molecule type" value="Genomic_DNA"/>
</dbReference>
<name>A0A6M3LLI0_9ZZZZ</name>
<gene>
    <name evidence="2" type="ORF">MM415B04113_0007</name>
</gene>
<reference evidence="2" key="1">
    <citation type="submission" date="2020-03" db="EMBL/GenBank/DDBJ databases">
        <title>The deep terrestrial virosphere.</title>
        <authorList>
            <person name="Holmfeldt K."/>
            <person name="Nilsson E."/>
            <person name="Simone D."/>
            <person name="Lopez-Fernandez M."/>
            <person name="Wu X."/>
            <person name="de Brujin I."/>
            <person name="Lundin D."/>
            <person name="Andersson A."/>
            <person name="Bertilsson S."/>
            <person name="Dopson M."/>
        </authorList>
    </citation>
    <scope>NUCLEOTIDE SEQUENCE</scope>
    <source>
        <strain evidence="2">MM415B04113</strain>
    </source>
</reference>
<dbReference type="AlphaFoldDB" id="A0A6M3LLI0"/>